<feature type="compositionally biased region" description="Basic and acidic residues" evidence="2">
    <location>
        <begin position="1"/>
        <end position="10"/>
    </location>
</feature>
<feature type="compositionally biased region" description="Acidic residues" evidence="2">
    <location>
        <begin position="44"/>
        <end position="57"/>
    </location>
</feature>
<keyword evidence="1" id="KW-0862">Zinc</keyword>
<keyword evidence="5" id="KW-1185">Reference proteome</keyword>
<evidence type="ECO:0000256" key="1">
    <source>
        <dbReference type="PROSITE-ProRule" id="PRU00042"/>
    </source>
</evidence>
<dbReference type="PANTHER" id="PTHR45495:SF1">
    <property type="entry name" value="DNAJ PROTEIN JJJ1 HOMOLOG"/>
    <property type="match status" value="1"/>
</dbReference>
<dbReference type="EMBL" id="CM009298">
    <property type="protein sequence ID" value="RQO95434.1"/>
    <property type="molecule type" value="Genomic_DNA"/>
</dbReference>
<feature type="compositionally biased region" description="Acidic residues" evidence="2">
    <location>
        <begin position="11"/>
        <end position="20"/>
    </location>
</feature>
<accession>A0A3N7FHC3</accession>
<dbReference type="Proteomes" id="UP000006729">
    <property type="component" value="Chromosome 9"/>
</dbReference>
<dbReference type="PROSITE" id="PS00028">
    <property type="entry name" value="ZINC_FINGER_C2H2_1"/>
    <property type="match status" value="1"/>
</dbReference>
<evidence type="ECO:0000256" key="2">
    <source>
        <dbReference type="SAM" id="MobiDB-lite"/>
    </source>
</evidence>
<dbReference type="AlphaFoldDB" id="A0A3N7FHC3"/>
<feature type="compositionally biased region" description="Basic residues" evidence="2">
    <location>
        <begin position="152"/>
        <end position="161"/>
    </location>
</feature>
<dbReference type="InParanoid" id="A0A3N7FHC3"/>
<feature type="compositionally biased region" description="Basic residues" evidence="2">
    <location>
        <begin position="63"/>
        <end position="73"/>
    </location>
</feature>
<reference evidence="4" key="2">
    <citation type="submission" date="2017-07" db="EMBL/GenBank/DDBJ databases">
        <title>WGS assembly of Populus trichocarpa.</title>
        <authorList>
            <person name="Tuskan G."/>
            <person name="Difazio S."/>
            <person name="Jansson S."/>
            <person name="Bohlmann J."/>
            <person name="Grigoriev I."/>
            <person name="Hellsten U."/>
            <person name="Putnam N."/>
            <person name="Ralph S."/>
            <person name="Rombauts S."/>
            <person name="Salamov A."/>
            <person name="Schein J."/>
            <person name="Sterck L."/>
            <person name="Aerts A."/>
            <person name="Bhalerao R."/>
            <person name="Bhalerao R."/>
            <person name="Blaudez D."/>
            <person name="Boerjan W."/>
            <person name="Brun A."/>
            <person name="Brunner A."/>
            <person name="Busov V."/>
            <person name="Campbell M."/>
            <person name="Carlson J."/>
            <person name="Chalot M."/>
            <person name="Chapman J."/>
            <person name="Chen G."/>
            <person name="Cooper D."/>
            <person name="Coutinho P."/>
            <person name="Couturier J."/>
            <person name="Covert S."/>
            <person name="Cronk Q."/>
            <person name="Cunningham R."/>
            <person name="Davis J."/>
            <person name="Degroeve S."/>
            <person name="Dejardin A."/>
            <person name="Depamphilis C."/>
            <person name="Detter J."/>
            <person name="Dirks B."/>
            <person name="Dubchak I."/>
            <person name="Duplessis S."/>
            <person name="Ehlting J."/>
            <person name="Ellis B."/>
            <person name="Gendler K."/>
            <person name="Goodstein D."/>
            <person name="Gribskov M."/>
            <person name="Grimwood J."/>
            <person name="Groover A."/>
            <person name="Gunter L."/>
            <person name="Hamberger B."/>
            <person name="Heinze B."/>
            <person name="Helariutta Y."/>
            <person name="Henrissat B."/>
            <person name="Holligan D."/>
            <person name="Holt R."/>
            <person name="Huang W."/>
            <person name="Islam-Faridi N."/>
            <person name="Jones S."/>
            <person name="Jones-Rhoades M."/>
            <person name="Jorgensen R."/>
            <person name="Joshi C."/>
            <person name="Kangasjarvi J."/>
            <person name="Karlsson J."/>
            <person name="Kelleher C."/>
            <person name="Kirkpatrick R."/>
            <person name="Kirst M."/>
            <person name="Kohler A."/>
            <person name="Kalluri U."/>
            <person name="Larimer F."/>
            <person name="Leebens-Mack J."/>
            <person name="Leple J."/>
            <person name="Locascio P."/>
            <person name="Lou Y."/>
            <person name="Lucas S."/>
            <person name="Martin F."/>
            <person name="Montanini B."/>
            <person name="Napoli C."/>
            <person name="Nelson D."/>
            <person name="Nelson C."/>
            <person name="Nieminen K."/>
            <person name="Nilsson O."/>
            <person name="Pereda V."/>
            <person name="Peter G."/>
            <person name="Philippe R."/>
            <person name="Pilate G."/>
            <person name="Poliakov A."/>
            <person name="Razumovskaya J."/>
            <person name="Richardson P."/>
            <person name="Rinaldi C."/>
            <person name="Ritland K."/>
            <person name="Rouze P."/>
            <person name="Ryaboy D."/>
            <person name="Schmutz J."/>
            <person name="Schrader J."/>
            <person name="Segerman B."/>
            <person name="Shin H."/>
            <person name="Siddiqui A."/>
            <person name="Sterky F."/>
            <person name="Terry A."/>
            <person name="Tsai C."/>
            <person name="Uberbacher E."/>
            <person name="Unneberg P."/>
            <person name="Vahala J."/>
            <person name="Wall K."/>
            <person name="Wessler S."/>
            <person name="Yang G."/>
            <person name="Yin T."/>
            <person name="Douglas C."/>
            <person name="Marra M."/>
            <person name="Sandberg G."/>
            <person name="Van De Peer Y."/>
            <person name="Rokhsar D."/>
        </authorList>
    </citation>
    <scope>NUCLEOTIDE SEQUENCE</scope>
    <source>
        <strain evidence="4">Nisqually-1</strain>
    </source>
</reference>
<keyword evidence="1" id="KW-0479">Metal-binding</keyword>
<dbReference type="GO" id="GO:0008270">
    <property type="term" value="F:zinc ion binding"/>
    <property type="evidence" value="ECO:0007669"/>
    <property type="project" value="UniProtKB-KW"/>
</dbReference>
<organism evidence="4 5">
    <name type="scientific">Populus trichocarpa</name>
    <name type="common">Western balsam poplar</name>
    <name type="synonym">Populus balsamifera subsp. trichocarpa</name>
    <dbReference type="NCBI Taxonomy" id="3694"/>
    <lineage>
        <taxon>Eukaryota</taxon>
        <taxon>Viridiplantae</taxon>
        <taxon>Streptophyta</taxon>
        <taxon>Embryophyta</taxon>
        <taxon>Tracheophyta</taxon>
        <taxon>Spermatophyta</taxon>
        <taxon>Magnoliopsida</taxon>
        <taxon>eudicotyledons</taxon>
        <taxon>Gunneridae</taxon>
        <taxon>Pentapetalae</taxon>
        <taxon>rosids</taxon>
        <taxon>fabids</taxon>
        <taxon>Malpighiales</taxon>
        <taxon>Salicaceae</taxon>
        <taxon>Saliceae</taxon>
        <taxon>Populus</taxon>
    </lineage>
</organism>
<reference evidence="4 5" key="1">
    <citation type="journal article" date="2006" name="Science">
        <title>The genome of black cottonwood, Populus trichocarpa (Torr. &amp; Gray).</title>
        <authorList>
            <person name="Tuskan G.A."/>
            <person name="Difazio S."/>
            <person name="Jansson S."/>
            <person name="Bohlmann J."/>
            <person name="Grigoriev I."/>
            <person name="Hellsten U."/>
            <person name="Putnam N."/>
            <person name="Ralph S."/>
            <person name="Rombauts S."/>
            <person name="Salamov A."/>
            <person name="Schein J."/>
            <person name="Sterck L."/>
            <person name="Aerts A."/>
            <person name="Bhalerao R.R."/>
            <person name="Bhalerao R.P."/>
            <person name="Blaudez D."/>
            <person name="Boerjan W."/>
            <person name="Brun A."/>
            <person name="Brunner A."/>
            <person name="Busov V."/>
            <person name="Campbell M."/>
            <person name="Carlson J."/>
            <person name="Chalot M."/>
            <person name="Chapman J."/>
            <person name="Chen G.L."/>
            <person name="Cooper D."/>
            <person name="Coutinho P.M."/>
            <person name="Couturier J."/>
            <person name="Covert S."/>
            <person name="Cronk Q."/>
            <person name="Cunningham R."/>
            <person name="Davis J."/>
            <person name="Degroeve S."/>
            <person name="Dejardin A."/>
            <person name="Depamphilis C."/>
            <person name="Detter J."/>
            <person name="Dirks B."/>
            <person name="Dubchak I."/>
            <person name="Duplessis S."/>
            <person name="Ehlting J."/>
            <person name="Ellis B."/>
            <person name="Gendler K."/>
            <person name="Goodstein D."/>
            <person name="Gribskov M."/>
            <person name="Grimwood J."/>
            <person name="Groover A."/>
            <person name="Gunter L."/>
            <person name="Hamberger B."/>
            <person name="Heinze B."/>
            <person name="Helariutta Y."/>
            <person name="Henrissat B."/>
            <person name="Holligan D."/>
            <person name="Holt R."/>
            <person name="Huang W."/>
            <person name="Islam-Faridi N."/>
            <person name="Jones S."/>
            <person name="Jones-Rhoades M."/>
            <person name="Jorgensen R."/>
            <person name="Joshi C."/>
            <person name="Kangasjarvi J."/>
            <person name="Karlsson J."/>
            <person name="Kelleher C."/>
            <person name="Kirkpatrick R."/>
            <person name="Kirst M."/>
            <person name="Kohler A."/>
            <person name="Kalluri U."/>
            <person name="Larimer F."/>
            <person name="Leebens-Mack J."/>
            <person name="Leple J.C."/>
            <person name="Locascio P."/>
            <person name="Lou Y."/>
            <person name="Lucas S."/>
            <person name="Martin F."/>
            <person name="Montanini B."/>
            <person name="Napoli C."/>
            <person name="Nelson D.R."/>
            <person name="Nelson C."/>
            <person name="Nieminen K."/>
            <person name="Nilsson O."/>
            <person name="Pereda V."/>
            <person name="Peter G."/>
            <person name="Philippe R."/>
            <person name="Pilate G."/>
            <person name="Poliakov A."/>
            <person name="Razumovskaya J."/>
            <person name="Richardson P."/>
            <person name="Rinaldi C."/>
            <person name="Ritland K."/>
            <person name="Rouze P."/>
            <person name="Ryaboy D."/>
            <person name="Schmutz J."/>
            <person name="Schrader J."/>
            <person name="Segerman B."/>
            <person name="Shin H."/>
            <person name="Siddiqui A."/>
            <person name="Sterky F."/>
            <person name="Terry A."/>
            <person name="Tsai C.J."/>
            <person name="Uberbacher E."/>
            <person name="Unneberg P."/>
            <person name="Vahala J."/>
            <person name="Wall K."/>
            <person name="Wessler S."/>
            <person name="Yang G."/>
            <person name="Yin T."/>
            <person name="Douglas C."/>
            <person name="Marra M."/>
            <person name="Sandberg G."/>
            <person name="Van de Peer Y."/>
            <person name="Rokhsar D."/>
        </authorList>
    </citation>
    <scope>NUCLEOTIDE SEQUENCE [LARGE SCALE GENOMIC DNA]</scope>
    <source>
        <strain evidence="5">cv. Nisqually</strain>
        <strain evidence="4">Nisqually-1</strain>
    </source>
</reference>
<evidence type="ECO:0000313" key="5">
    <source>
        <dbReference type="Proteomes" id="UP000006729"/>
    </source>
</evidence>
<feature type="compositionally biased region" description="Basic residues" evidence="2">
    <location>
        <begin position="29"/>
        <end position="38"/>
    </location>
</feature>
<gene>
    <name evidence="4" type="ORF">POPTR_009G018401</name>
</gene>
<sequence length="198" mass="21929">MDGIDEKNGNVEDEEGEEMSVLEAMVSGHRSRKSRGSRHMNEEFPQEVEDVKEEVEVMEYNNRKTRRRGKKMRGWNNGGEGVTSDIDESKSANEETNGCDDEQNKEPASNSFVEDENDGKIDDHLGKTGKSSNQSTKKKGAAKKEANVKSKNLSKGKKGKAISKDSGNVCDTCGVEFESRNKLHKHLSDTGHGTLKSH</sequence>
<dbReference type="PANTHER" id="PTHR45495">
    <property type="entry name" value="DNAJ PROTEIN JJJ1 HOMOLOG"/>
    <property type="match status" value="1"/>
</dbReference>
<dbReference type="EMBL" id="CM009298">
    <property type="protein sequence ID" value="RQO95430.1"/>
    <property type="molecule type" value="Genomic_DNA"/>
</dbReference>
<keyword evidence="1" id="KW-0863">Zinc-finger</keyword>
<dbReference type="InterPro" id="IPR044648">
    <property type="entry name" value="JJJ1_plant"/>
</dbReference>
<feature type="domain" description="C2H2-type" evidence="3">
    <location>
        <begin position="168"/>
        <end position="197"/>
    </location>
</feature>
<dbReference type="InterPro" id="IPR013087">
    <property type="entry name" value="Znf_C2H2_type"/>
</dbReference>
<dbReference type="EMBL" id="CM009298">
    <property type="protein sequence ID" value="RQO95436.1"/>
    <property type="molecule type" value="Genomic_DNA"/>
</dbReference>
<dbReference type="STRING" id="3694.A0A3N7FHC3"/>
<dbReference type="EMBL" id="CM009298">
    <property type="protein sequence ID" value="RQO95431.1"/>
    <property type="molecule type" value="Genomic_DNA"/>
</dbReference>
<name>A0A3N7FHC3_POPTR</name>
<protein>
    <recommendedName>
        <fullName evidence="3">C2H2-type domain-containing protein</fullName>
    </recommendedName>
</protein>
<feature type="region of interest" description="Disordered" evidence="2">
    <location>
        <begin position="1"/>
        <end position="169"/>
    </location>
</feature>
<dbReference type="PROSITE" id="PS50157">
    <property type="entry name" value="ZINC_FINGER_C2H2_2"/>
    <property type="match status" value="1"/>
</dbReference>
<evidence type="ECO:0000259" key="3">
    <source>
        <dbReference type="PROSITE" id="PS50157"/>
    </source>
</evidence>
<proteinExistence type="predicted"/>
<evidence type="ECO:0000313" key="4">
    <source>
        <dbReference type="EMBL" id="RQO95436.1"/>
    </source>
</evidence>